<dbReference type="PANTHER" id="PTHR11364">
    <property type="entry name" value="THIOSULFATE SULFERTANSFERASE"/>
    <property type="match status" value="1"/>
</dbReference>
<dbReference type="PROSITE" id="PS50206">
    <property type="entry name" value="RHODANESE_3"/>
    <property type="match status" value="2"/>
</dbReference>
<feature type="domain" description="Rhodanese" evidence="3">
    <location>
        <begin position="122"/>
        <end position="221"/>
    </location>
</feature>
<evidence type="ECO:0000259" key="3">
    <source>
        <dbReference type="PROSITE" id="PS50206"/>
    </source>
</evidence>
<dbReference type="InterPro" id="IPR001763">
    <property type="entry name" value="Rhodanese-like_dom"/>
</dbReference>
<dbReference type="WBParaSite" id="nRc.2.0.1.t14833-RA">
    <property type="protein sequence ID" value="nRc.2.0.1.t14833-RA"/>
    <property type="gene ID" value="nRc.2.0.1.g14833"/>
</dbReference>
<keyword evidence="4" id="KW-1185">Reference proteome</keyword>
<dbReference type="GO" id="GO:0005739">
    <property type="term" value="C:mitochondrion"/>
    <property type="evidence" value="ECO:0007669"/>
    <property type="project" value="TreeGrafter"/>
</dbReference>
<dbReference type="GO" id="GO:0004792">
    <property type="term" value="F:thiosulfate-cyanide sulfurtransferase activity"/>
    <property type="evidence" value="ECO:0007669"/>
    <property type="project" value="TreeGrafter"/>
</dbReference>
<evidence type="ECO:0000313" key="5">
    <source>
        <dbReference type="WBParaSite" id="nRc.2.0.1.t14833-RA"/>
    </source>
</evidence>
<dbReference type="Gene3D" id="3.40.250.10">
    <property type="entry name" value="Rhodanese-like domain"/>
    <property type="match status" value="2"/>
</dbReference>
<protein>
    <submittedName>
        <fullName evidence="5">Rhodanese domain-containing protein</fullName>
    </submittedName>
</protein>
<evidence type="ECO:0000313" key="4">
    <source>
        <dbReference type="Proteomes" id="UP000887565"/>
    </source>
</evidence>
<proteinExistence type="predicted"/>
<dbReference type="Pfam" id="PF00581">
    <property type="entry name" value="Rhodanese"/>
    <property type="match status" value="2"/>
</dbReference>
<reference evidence="5" key="1">
    <citation type="submission" date="2022-11" db="UniProtKB">
        <authorList>
            <consortium name="WormBaseParasite"/>
        </authorList>
    </citation>
    <scope>IDENTIFICATION</scope>
</reference>
<organism evidence="4 5">
    <name type="scientific">Romanomermis culicivorax</name>
    <name type="common">Nematode worm</name>
    <dbReference type="NCBI Taxonomy" id="13658"/>
    <lineage>
        <taxon>Eukaryota</taxon>
        <taxon>Metazoa</taxon>
        <taxon>Ecdysozoa</taxon>
        <taxon>Nematoda</taxon>
        <taxon>Enoplea</taxon>
        <taxon>Dorylaimia</taxon>
        <taxon>Mermithida</taxon>
        <taxon>Mermithoidea</taxon>
        <taxon>Mermithidae</taxon>
        <taxon>Romanomermis</taxon>
    </lineage>
</organism>
<name>A0A915IN09_ROMCU</name>
<dbReference type="PANTHER" id="PTHR11364:SF27">
    <property type="entry name" value="SULFURTRANSFERASE"/>
    <property type="match status" value="1"/>
</dbReference>
<dbReference type="SUPFAM" id="SSF52821">
    <property type="entry name" value="Rhodanese/Cell cycle control phosphatase"/>
    <property type="match status" value="2"/>
</dbReference>
<accession>A0A915IN09</accession>
<sequence length="244" mass="27872">MASKCTFSSVPAVGTSKKFLCAENAQLNFRTAKKLRLTENSSASAARVWFTFKYFGFDNVYILNGGLKQWLKDGNSILHEAPKMNSSLLRFYYDRMKNGGRFSGQPRRYLIASYDEVNNFARKSSGTLVDCRLESEKRGCIPGSQYFPISEIMDPGTALLRSVDELRRIFQKYKIDLDRPIIAYSNRNSLASSFVFAARTVGVEKIKLYDGKFPNLRRSGWSEWSEETAYKLKTPFKICVQYPS</sequence>
<feature type="domain" description="Rhodanese" evidence="3">
    <location>
        <begin position="41"/>
        <end position="79"/>
    </location>
</feature>
<dbReference type="InterPro" id="IPR045078">
    <property type="entry name" value="TST/MPST-like"/>
</dbReference>
<dbReference type="Proteomes" id="UP000887565">
    <property type="component" value="Unplaced"/>
</dbReference>
<keyword evidence="1" id="KW-0808">Transferase</keyword>
<evidence type="ECO:0000256" key="2">
    <source>
        <dbReference type="ARBA" id="ARBA00022737"/>
    </source>
</evidence>
<dbReference type="AlphaFoldDB" id="A0A915IN09"/>
<evidence type="ECO:0000256" key="1">
    <source>
        <dbReference type="ARBA" id="ARBA00022679"/>
    </source>
</evidence>
<dbReference type="InterPro" id="IPR036873">
    <property type="entry name" value="Rhodanese-like_dom_sf"/>
</dbReference>
<keyword evidence="2" id="KW-0677">Repeat</keyword>